<dbReference type="EMBL" id="JACCCO010000002">
    <property type="protein sequence ID" value="NYF42978.1"/>
    <property type="molecule type" value="Genomic_DNA"/>
</dbReference>
<organism evidence="2 3">
    <name type="scientific">Streptosporangium sandarakinum</name>
    <dbReference type="NCBI Taxonomy" id="1260955"/>
    <lineage>
        <taxon>Bacteria</taxon>
        <taxon>Bacillati</taxon>
        <taxon>Actinomycetota</taxon>
        <taxon>Actinomycetes</taxon>
        <taxon>Streptosporangiales</taxon>
        <taxon>Streptosporangiaceae</taxon>
        <taxon>Streptosporangium</taxon>
    </lineage>
</organism>
<evidence type="ECO:0000256" key="1">
    <source>
        <dbReference type="SAM" id="MobiDB-lite"/>
    </source>
</evidence>
<evidence type="ECO:0000313" key="2">
    <source>
        <dbReference type="EMBL" id="NYF42978.1"/>
    </source>
</evidence>
<feature type="compositionally biased region" description="Low complexity" evidence="1">
    <location>
        <begin position="441"/>
        <end position="466"/>
    </location>
</feature>
<feature type="region of interest" description="Disordered" evidence="1">
    <location>
        <begin position="71"/>
        <end position="98"/>
    </location>
</feature>
<name>A0A852V5W4_9ACTN</name>
<comment type="caution">
    <text evidence="2">The sequence shown here is derived from an EMBL/GenBank/DDBJ whole genome shotgun (WGS) entry which is preliminary data.</text>
</comment>
<accession>A0A852V5W4</accession>
<feature type="region of interest" description="Disordered" evidence="1">
    <location>
        <begin position="405"/>
        <end position="609"/>
    </location>
</feature>
<feature type="compositionally biased region" description="Basic and acidic residues" evidence="1">
    <location>
        <begin position="426"/>
        <end position="440"/>
    </location>
</feature>
<dbReference type="AlphaFoldDB" id="A0A852V5W4"/>
<protein>
    <submittedName>
        <fullName evidence="2">Uncharacterized protein</fullName>
    </submittedName>
</protein>
<feature type="compositionally biased region" description="Low complexity" evidence="1">
    <location>
        <begin position="302"/>
        <end position="321"/>
    </location>
</feature>
<feature type="compositionally biased region" description="Gly residues" evidence="1">
    <location>
        <begin position="486"/>
        <end position="496"/>
    </location>
</feature>
<feature type="region of interest" description="Disordered" evidence="1">
    <location>
        <begin position="257"/>
        <end position="276"/>
    </location>
</feature>
<keyword evidence="3" id="KW-1185">Reference proteome</keyword>
<feature type="compositionally biased region" description="Basic residues" evidence="1">
    <location>
        <begin position="599"/>
        <end position="609"/>
    </location>
</feature>
<feature type="region of interest" description="Disordered" evidence="1">
    <location>
        <begin position="302"/>
        <end position="389"/>
    </location>
</feature>
<feature type="compositionally biased region" description="Low complexity" evidence="1">
    <location>
        <begin position="497"/>
        <end position="513"/>
    </location>
</feature>
<sequence length="609" mass="60824">MRLDGKPIPGWAEPYVDWMVGQDWPEGDEERCFRLADACVAAAHRIVAGPGADRRLTPGTGAHRQIAAEAGDGRPITAETGDGRGIVAKTGAGPVMNDGKTGRTWDGAAHAAFAEHVAGAVGGREAELVVRLVGTAIAINDAGVRVRNARHTIEATVRLAVAQLGHLLAAAMTGDASTLALVSARLRLARLTVVHIGERTLNDIALSTAVTGDAVPAGGLALAGQDHRGVLDARRPAASTLAELADHVTAADDVITEERSGTEWHAGGEAPGVPDTDGRYLAPFLYPGLMYTGLMGGGPYGGATSPSRSPAGRRAAAVPSSPDHPTGHSAPAVPPWPGSASSAALATDRRSSAGRSSTAAASSAAPARSSAASARDTTPGHASAPGTARPFFGLDLDLIRRSVSAPAVTPGASRTGRPRRTPRPVPRADPEARQPAETEPRPGAATGAEPATEAGSGSGSGASTRPLSGSRAETAAQTDTETGAGARSGTGSGTGTGTEAQGMAAQGTAGATASDPSYNKVQEALTPTADEPTASVPPGGSAPAKPSASTSVSPASESSSASGVPSPGPSSASGSPSPEPSAAGPSTRESPASGSPAPKRPRVRWKRRR</sequence>
<evidence type="ECO:0000313" key="3">
    <source>
        <dbReference type="Proteomes" id="UP000576393"/>
    </source>
</evidence>
<dbReference type="Proteomes" id="UP000576393">
    <property type="component" value="Unassembled WGS sequence"/>
</dbReference>
<dbReference type="RefSeq" id="WP_179825884.1">
    <property type="nucleotide sequence ID" value="NZ_JACCCO010000002.1"/>
</dbReference>
<feature type="compositionally biased region" description="Low complexity" evidence="1">
    <location>
        <begin position="532"/>
        <end position="587"/>
    </location>
</feature>
<proteinExistence type="predicted"/>
<reference evidence="2 3" key="1">
    <citation type="submission" date="2020-07" db="EMBL/GenBank/DDBJ databases">
        <title>Sequencing the genomes of 1000 actinobacteria strains.</title>
        <authorList>
            <person name="Klenk H.-P."/>
        </authorList>
    </citation>
    <scope>NUCLEOTIDE SEQUENCE [LARGE SCALE GENOMIC DNA]</scope>
    <source>
        <strain evidence="2 3">DSM 45763</strain>
    </source>
</reference>
<gene>
    <name evidence="2" type="ORF">HDA43_005179</name>
</gene>
<feature type="compositionally biased region" description="Low complexity" evidence="1">
    <location>
        <begin position="353"/>
        <end position="379"/>
    </location>
</feature>